<dbReference type="Proteomes" id="UP000309997">
    <property type="component" value="Unassembled WGS sequence"/>
</dbReference>
<dbReference type="EMBL" id="RCHU02000011">
    <property type="protein sequence ID" value="KAL3577081.1"/>
    <property type="molecule type" value="Genomic_DNA"/>
</dbReference>
<reference evidence="1 2" key="1">
    <citation type="journal article" date="2024" name="Plant Biotechnol. J.">
        <title>Genome and CRISPR/Cas9 system of a widespread forest tree (Populus alba) in the world.</title>
        <authorList>
            <person name="Liu Y.J."/>
            <person name="Jiang P.F."/>
            <person name="Han X.M."/>
            <person name="Li X.Y."/>
            <person name="Wang H.M."/>
            <person name="Wang Y.J."/>
            <person name="Wang X.X."/>
            <person name="Zeng Q.Y."/>
        </authorList>
    </citation>
    <scope>NUCLEOTIDE SEQUENCE [LARGE SCALE GENOMIC DNA]</scope>
    <source>
        <strain evidence="2">cv. PAL-ZL1</strain>
    </source>
</reference>
<accession>A0ACC4BFC4</accession>
<proteinExistence type="predicted"/>
<keyword evidence="2" id="KW-1185">Reference proteome</keyword>
<gene>
    <name evidence="1" type="ORF">D5086_022364</name>
</gene>
<name>A0ACC4BFC4_POPAL</name>
<evidence type="ECO:0000313" key="2">
    <source>
        <dbReference type="Proteomes" id="UP000309997"/>
    </source>
</evidence>
<organism evidence="1 2">
    <name type="scientific">Populus alba</name>
    <name type="common">White poplar</name>
    <dbReference type="NCBI Taxonomy" id="43335"/>
    <lineage>
        <taxon>Eukaryota</taxon>
        <taxon>Viridiplantae</taxon>
        <taxon>Streptophyta</taxon>
        <taxon>Embryophyta</taxon>
        <taxon>Tracheophyta</taxon>
        <taxon>Spermatophyta</taxon>
        <taxon>Magnoliopsida</taxon>
        <taxon>eudicotyledons</taxon>
        <taxon>Gunneridae</taxon>
        <taxon>Pentapetalae</taxon>
        <taxon>rosids</taxon>
        <taxon>fabids</taxon>
        <taxon>Malpighiales</taxon>
        <taxon>Salicaceae</taxon>
        <taxon>Saliceae</taxon>
        <taxon>Populus</taxon>
    </lineage>
</organism>
<comment type="caution">
    <text evidence="1">The sequence shown here is derived from an EMBL/GenBank/DDBJ whole genome shotgun (WGS) entry which is preliminary data.</text>
</comment>
<evidence type="ECO:0000313" key="1">
    <source>
        <dbReference type="EMBL" id="KAL3577081.1"/>
    </source>
</evidence>
<sequence length="1000" mass="112603">MDSMLCVFGSRSIQSGLTNTNNFKERPVIFVNAGGGAIKKEGDINLDIEKDCCFEGGDVIRTDESIINGGDIPSVYQSARFGTNLSYKFNDMPAGEYLVDLHFAEIVHTNGPKGMRVFDVFIQEEKVISELDVYSIVGANKPLQVVDVRVSVGEDGVIFMRFDGVVGSPIVSGIYIKQATELPKSSVKQELLLCNNCAAEVKVSSDQNRVMRTNSLARYEKKIEELKAQCQLKTDECHEAWMSLTAANEELEKIRMELDNRFFRNMQLDQAMQKQNAELRDVSRRYECDKKLWAAAIDDFEKKIKMMKIEHSQLFHEAHACANTIPELNKMIIAVQDIVAQHEDLKLKLNEEQAKSKKLYNQALEAKGNIRVFCRCRPLTKEEMSIGCQTVVDFSAAKDGDLTVITSGSTKKIFKFDRVYAPKDDQVDVFADASALVTSVLDGYNVCIFAYGQTGTGKTFTMEGTKQNRGVNYRTLHQLFKIAEERKETVTYDISVSVLEVYNEQIRDLLATSTATTKRLDIKQVSDGVQHVPGIVEAKVENIKQAWDVLQAGSNARAVGSNNVNERSSRSHCMLCTMVRAKNLVNDECTMSKLWLVDLAGSERLAKTEVQGERLKEAQNINRSLSALGDVISCLANKSSHIPYRNSKLTHLLQDSLGGDSKTLMLVQISPSEHDIGETLSSLNFATRVRGVELGPAKKQIDMGELQKFKTMLDKAKQELRSKEDAMRKLEEGFQNVEGKAKVKDQLFKNQQEKFNELESQLASKTELCRQLEKQLLQLSEGKKEKEEICSDFQQKVKELENRMKERAHEFELHTKRLQQKLKEAENKLWEKENSESQSLLNKINVLGEELRQHEQGDCLPRPPSAEKPEATPVLSRMENIYEVDPLGQKSLNSTNRTINQEPSLLQGNTSLRELRRKGDIKSRGMENNFLISASSLEKKRLPSESSKAKHLDSSRVSAKITTSTKSIRGAQKTTSNTANRINKDQGAGARDNKFKVWLR</sequence>
<protein>
    <submittedName>
        <fullName evidence="1">Uncharacterized protein</fullName>
    </submittedName>
</protein>